<evidence type="ECO:0000313" key="2">
    <source>
        <dbReference type="EMBL" id="KAJ1091218.1"/>
    </source>
</evidence>
<evidence type="ECO:0000256" key="1">
    <source>
        <dbReference type="SAM" id="MobiDB-lite"/>
    </source>
</evidence>
<comment type="caution">
    <text evidence="2">The sequence shown here is derived from an EMBL/GenBank/DDBJ whole genome shotgun (WGS) entry which is preliminary data.</text>
</comment>
<feature type="region of interest" description="Disordered" evidence="1">
    <location>
        <begin position="77"/>
        <end position="97"/>
    </location>
</feature>
<dbReference type="EMBL" id="JANPWB010000015">
    <property type="protein sequence ID" value="KAJ1091218.1"/>
    <property type="molecule type" value="Genomic_DNA"/>
</dbReference>
<name>A0AAV7LP08_PLEWA</name>
<dbReference type="AlphaFoldDB" id="A0AAV7LP08"/>
<evidence type="ECO:0000313" key="3">
    <source>
        <dbReference type="Proteomes" id="UP001066276"/>
    </source>
</evidence>
<keyword evidence="3" id="KW-1185">Reference proteome</keyword>
<sequence length="129" mass="13959">MDCGRTGTLRPAVLPSRLGTISTYTNRTALETSSVAPHGAGIWYLIRARPDCAEAPKTKLNLAQQAIWELRWRSRRRPRAVQGGRSGDPLPGPRRPCLLERQGAATLSATQIESRCGGGSLSPLRGLLT</sequence>
<proteinExistence type="predicted"/>
<reference evidence="2" key="1">
    <citation type="journal article" date="2022" name="bioRxiv">
        <title>Sequencing and chromosome-scale assembly of the giantPleurodeles waltlgenome.</title>
        <authorList>
            <person name="Brown T."/>
            <person name="Elewa A."/>
            <person name="Iarovenko S."/>
            <person name="Subramanian E."/>
            <person name="Araus A.J."/>
            <person name="Petzold A."/>
            <person name="Susuki M."/>
            <person name="Suzuki K.-i.T."/>
            <person name="Hayashi T."/>
            <person name="Toyoda A."/>
            <person name="Oliveira C."/>
            <person name="Osipova E."/>
            <person name="Leigh N.D."/>
            <person name="Simon A."/>
            <person name="Yun M.H."/>
        </authorList>
    </citation>
    <scope>NUCLEOTIDE SEQUENCE</scope>
    <source>
        <strain evidence="2">20211129_DDA</strain>
        <tissue evidence="2">Liver</tissue>
    </source>
</reference>
<gene>
    <name evidence="2" type="ORF">NDU88_004345</name>
</gene>
<accession>A0AAV7LP08</accession>
<protein>
    <submittedName>
        <fullName evidence="2">Uncharacterized protein</fullName>
    </submittedName>
</protein>
<organism evidence="2 3">
    <name type="scientific">Pleurodeles waltl</name>
    <name type="common">Iberian ribbed newt</name>
    <dbReference type="NCBI Taxonomy" id="8319"/>
    <lineage>
        <taxon>Eukaryota</taxon>
        <taxon>Metazoa</taxon>
        <taxon>Chordata</taxon>
        <taxon>Craniata</taxon>
        <taxon>Vertebrata</taxon>
        <taxon>Euteleostomi</taxon>
        <taxon>Amphibia</taxon>
        <taxon>Batrachia</taxon>
        <taxon>Caudata</taxon>
        <taxon>Salamandroidea</taxon>
        <taxon>Salamandridae</taxon>
        <taxon>Pleurodelinae</taxon>
        <taxon>Pleurodeles</taxon>
    </lineage>
</organism>
<dbReference type="Proteomes" id="UP001066276">
    <property type="component" value="Chromosome 11"/>
</dbReference>